<feature type="compositionally biased region" description="Polar residues" evidence="5">
    <location>
        <begin position="49"/>
        <end position="63"/>
    </location>
</feature>
<dbReference type="FunFam" id="4.10.1000.10:FF:000035">
    <property type="entry name" value="CCCH zinc finger protein, variant"/>
    <property type="match status" value="1"/>
</dbReference>
<feature type="region of interest" description="Disordered" evidence="5">
    <location>
        <begin position="49"/>
        <end position="68"/>
    </location>
</feature>
<keyword evidence="1 4" id="KW-0479">Metal-binding</keyword>
<feature type="domain" description="C3H1-type" evidence="6">
    <location>
        <begin position="433"/>
        <end position="461"/>
    </location>
</feature>
<dbReference type="PROSITE" id="PS50103">
    <property type="entry name" value="ZF_C3H1"/>
    <property type="match status" value="2"/>
</dbReference>
<feature type="domain" description="C3H1-type" evidence="6">
    <location>
        <begin position="486"/>
        <end position="514"/>
    </location>
</feature>
<organism evidence="7 8">
    <name type="scientific">Puccinia sorghi</name>
    <dbReference type="NCBI Taxonomy" id="27349"/>
    <lineage>
        <taxon>Eukaryota</taxon>
        <taxon>Fungi</taxon>
        <taxon>Dikarya</taxon>
        <taxon>Basidiomycota</taxon>
        <taxon>Pucciniomycotina</taxon>
        <taxon>Pucciniomycetes</taxon>
        <taxon>Pucciniales</taxon>
        <taxon>Pucciniaceae</taxon>
        <taxon>Puccinia</taxon>
    </lineage>
</organism>
<feature type="compositionally biased region" description="Polar residues" evidence="5">
    <location>
        <begin position="170"/>
        <end position="186"/>
    </location>
</feature>
<evidence type="ECO:0000313" key="7">
    <source>
        <dbReference type="EMBL" id="KNZ55011.1"/>
    </source>
</evidence>
<feature type="compositionally biased region" description="Low complexity" evidence="5">
    <location>
        <begin position="129"/>
        <end position="143"/>
    </location>
</feature>
<comment type="caution">
    <text evidence="7">The sequence shown here is derived from an EMBL/GenBank/DDBJ whole genome shotgun (WGS) entry which is preliminary data.</text>
</comment>
<dbReference type="InterPro" id="IPR000571">
    <property type="entry name" value="Znf_CCCH"/>
</dbReference>
<evidence type="ECO:0000259" key="6">
    <source>
        <dbReference type="PROSITE" id="PS50103"/>
    </source>
</evidence>
<feature type="zinc finger region" description="C3H1-type" evidence="4">
    <location>
        <begin position="433"/>
        <end position="461"/>
    </location>
</feature>
<feature type="zinc finger region" description="C3H1-type" evidence="4">
    <location>
        <begin position="486"/>
        <end position="514"/>
    </location>
</feature>
<proteinExistence type="predicted"/>
<dbReference type="GO" id="GO:0005634">
    <property type="term" value="C:nucleus"/>
    <property type="evidence" value="ECO:0007669"/>
    <property type="project" value="TreeGrafter"/>
</dbReference>
<dbReference type="OrthoDB" id="410307at2759"/>
<evidence type="ECO:0000256" key="5">
    <source>
        <dbReference type="SAM" id="MobiDB-lite"/>
    </source>
</evidence>
<dbReference type="GO" id="GO:0008270">
    <property type="term" value="F:zinc ion binding"/>
    <property type="evidence" value="ECO:0007669"/>
    <property type="project" value="UniProtKB-KW"/>
</dbReference>
<feature type="compositionally biased region" description="Basic and acidic residues" evidence="5">
    <location>
        <begin position="539"/>
        <end position="554"/>
    </location>
</feature>
<dbReference type="SUPFAM" id="SSF90229">
    <property type="entry name" value="CCCH zinc finger"/>
    <property type="match status" value="1"/>
</dbReference>
<dbReference type="Gene3D" id="4.10.1000.10">
    <property type="entry name" value="Zinc finger, CCCH-type"/>
    <property type="match status" value="2"/>
</dbReference>
<dbReference type="AlphaFoldDB" id="A0A0L6V2M8"/>
<dbReference type="SMART" id="SM00356">
    <property type="entry name" value="ZnF_C3H1"/>
    <property type="match status" value="3"/>
</dbReference>
<feature type="region of interest" description="Disordered" evidence="5">
    <location>
        <begin position="170"/>
        <end position="189"/>
    </location>
</feature>
<keyword evidence="3 4" id="KW-0862">Zinc</keyword>
<name>A0A0L6V2M8_9BASI</name>
<feature type="compositionally biased region" description="Acidic residues" evidence="5">
    <location>
        <begin position="657"/>
        <end position="672"/>
    </location>
</feature>
<dbReference type="PANTHER" id="PTHR46156:SF1">
    <property type="entry name" value="ZINC FINGER CCCH DOMAIN-CONTAINING PROTEIN 3"/>
    <property type="match status" value="1"/>
</dbReference>
<feature type="region of interest" description="Disordered" evidence="5">
    <location>
        <begin position="116"/>
        <end position="143"/>
    </location>
</feature>
<evidence type="ECO:0000256" key="4">
    <source>
        <dbReference type="PROSITE-ProRule" id="PRU00723"/>
    </source>
</evidence>
<accession>A0A0L6V2M8</accession>
<reference evidence="7 8" key="1">
    <citation type="submission" date="2015-08" db="EMBL/GenBank/DDBJ databases">
        <title>Next Generation Sequencing and Analysis of the Genome of Puccinia sorghi L Schw, the Causal Agent of Maize Common Rust.</title>
        <authorList>
            <person name="Rochi L."/>
            <person name="Burguener G."/>
            <person name="Darino M."/>
            <person name="Turjanski A."/>
            <person name="Kreff E."/>
            <person name="Dieguez M.J."/>
            <person name="Sacco F."/>
        </authorList>
    </citation>
    <scope>NUCLEOTIDE SEQUENCE [LARGE SCALE GENOMIC DNA]</scope>
    <source>
        <strain evidence="7 8">RO10H11247</strain>
    </source>
</reference>
<dbReference type="VEuPathDB" id="FungiDB:VP01_2795g2"/>
<protein>
    <recommendedName>
        <fullName evidence="6">C3H1-type domain-containing protein</fullName>
    </recommendedName>
</protein>
<dbReference type="Proteomes" id="UP000037035">
    <property type="component" value="Unassembled WGS sequence"/>
</dbReference>
<evidence type="ECO:0000256" key="2">
    <source>
        <dbReference type="ARBA" id="ARBA00022771"/>
    </source>
</evidence>
<evidence type="ECO:0000313" key="8">
    <source>
        <dbReference type="Proteomes" id="UP000037035"/>
    </source>
</evidence>
<feature type="region of interest" description="Disordered" evidence="5">
    <location>
        <begin position="641"/>
        <end position="700"/>
    </location>
</feature>
<feature type="compositionally biased region" description="Polar residues" evidence="5">
    <location>
        <begin position="588"/>
        <end position="616"/>
    </location>
</feature>
<feature type="region of interest" description="Disordered" evidence="5">
    <location>
        <begin position="718"/>
        <end position="737"/>
    </location>
</feature>
<dbReference type="STRING" id="27349.A0A0L6V2M8"/>
<feature type="compositionally biased region" description="Pro residues" evidence="5">
    <location>
        <begin position="718"/>
        <end position="734"/>
    </location>
</feature>
<evidence type="ECO:0000256" key="3">
    <source>
        <dbReference type="ARBA" id="ARBA00022833"/>
    </source>
</evidence>
<evidence type="ECO:0000256" key="1">
    <source>
        <dbReference type="ARBA" id="ARBA00022723"/>
    </source>
</evidence>
<feature type="region of interest" description="Disordered" evidence="5">
    <location>
        <begin position="539"/>
        <end position="616"/>
    </location>
</feature>
<dbReference type="EMBL" id="LAVV01007718">
    <property type="protein sequence ID" value="KNZ55011.1"/>
    <property type="molecule type" value="Genomic_DNA"/>
</dbReference>
<dbReference type="PANTHER" id="PTHR46156">
    <property type="entry name" value="CCCH ZINGC FINGER"/>
    <property type="match status" value="1"/>
</dbReference>
<keyword evidence="2 4" id="KW-0863">Zinc-finger</keyword>
<dbReference type="InterPro" id="IPR036855">
    <property type="entry name" value="Znf_CCCH_sf"/>
</dbReference>
<sequence>MAPYGQEFREREKQLRRTQCSQPNTSQYWHRWLSCKVCTIDECKKNLGSSANNTRAQPSSSVAVSPKPLPASDYRSSLNSALPVVTRTTWKLAPAPNRQSSHLSFRPQTGRSTKLILNRPKPIPPPSNPTIILPSTTGTTTSTTTTLFTPDLTHPQTLSVLAPPFHPSNLSSSTPITQSPTVTNHEPSPAHSLRNLNLVPSKTPNLTPSPVAQTTTNLSNMSISQNPSQALSGPTPAAVKTNELVINGVSFSSPSFLLKYTPPILNLSHFHTNVEPLPPPLQSEKSSAVPSTSTLQLNSVQNATPIKALIGGMTYVRTKSGNLVELSALKKFQSQKIQEIKRARLIAAVNAMKSKYTSNGDRPYSNAWDPKKLPAQPRHHKLANHVSRPPLIKKNEQCRFFAKTGSASPFLLILSILMSACRNGLTCVYQHDPLQVAICARFLRNKCSYSANSCPLSHKPNPHNMEHCSHFPRCNKADCPYPHVKPTTSQICQEFADLGWCSKGADCTERHVRECPEFSTKGTCSNPGCRLRHMINRNKNDNEDGQQEDDHPTADEAITSDEDGKEGGGLFFTDVTGADHSKGKRKANQQPAGNRSNQTLPQSSNSQRAFKGISHNTEVSTAAKRVKYDQMADNSDFVMFISSDEEGGPSQKNDHQSEEDDGTSSEEDELADDPSSVDSEELHSVIMDHQSAAAEAEGEEHGPIEVMRILPVVHPLPPRPPPPFAPHLPAPPIFPQKSIRPRSRSLLEPGEEIEEGEIFDDDEIIPSSPTLQLRAPSPAVAEEYYSSADEDELIAQRLLGGNHSCS</sequence>
<keyword evidence="8" id="KW-1185">Reference proteome</keyword>
<gene>
    <name evidence="7" type="ORF">VP01_2795g2</name>
</gene>